<keyword evidence="1" id="KW-0472">Membrane</keyword>
<reference evidence="2 3" key="1">
    <citation type="submission" date="2017-09" db="EMBL/GenBank/DDBJ databases">
        <authorList>
            <person name="Ehlers B."/>
            <person name="Leendertz F.H."/>
        </authorList>
    </citation>
    <scope>NUCLEOTIDE SEQUENCE [LARGE SCALE GENOMIC DNA]</scope>
    <source>
        <strain evidence="2 3">DSM 27208</strain>
    </source>
</reference>
<feature type="transmembrane region" description="Helical" evidence="1">
    <location>
        <begin position="416"/>
        <end position="438"/>
    </location>
</feature>
<organism evidence="2 3">
    <name type="scientific">Natronoarchaeum philippinense</name>
    <dbReference type="NCBI Taxonomy" id="558529"/>
    <lineage>
        <taxon>Archaea</taxon>
        <taxon>Methanobacteriati</taxon>
        <taxon>Methanobacteriota</taxon>
        <taxon>Stenosarchaea group</taxon>
        <taxon>Halobacteria</taxon>
        <taxon>Halobacteriales</taxon>
        <taxon>Natronoarchaeaceae</taxon>
    </lineage>
</organism>
<feature type="transmembrane region" description="Helical" evidence="1">
    <location>
        <begin position="235"/>
        <end position="256"/>
    </location>
</feature>
<evidence type="ECO:0000256" key="1">
    <source>
        <dbReference type="SAM" id="Phobius"/>
    </source>
</evidence>
<feature type="transmembrane region" description="Helical" evidence="1">
    <location>
        <begin position="262"/>
        <end position="281"/>
    </location>
</feature>
<keyword evidence="1" id="KW-0812">Transmembrane</keyword>
<keyword evidence="1" id="KW-1133">Transmembrane helix</keyword>
<feature type="transmembrane region" description="Helical" evidence="1">
    <location>
        <begin position="179"/>
        <end position="197"/>
    </location>
</feature>
<keyword evidence="3" id="KW-1185">Reference proteome</keyword>
<evidence type="ECO:0000313" key="2">
    <source>
        <dbReference type="EMBL" id="SNZ16984.1"/>
    </source>
</evidence>
<name>A0A285P5I8_NATPI</name>
<protein>
    <submittedName>
        <fullName evidence="2">Uncharacterized protein</fullName>
    </submittedName>
</protein>
<gene>
    <name evidence="2" type="ORF">SAMN06269185_2838</name>
</gene>
<dbReference type="OrthoDB" id="137309at2157"/>
<dbReference type="Proteomes" id="UP000219453">
    <property type="component" value="Unassembled WGS sequence"/>
</dbReference>
<feature type="transmembrane region" description="Helical" evidence="1">
    <location>
        <begin position="203"/>
        <end position="223"/>
    </location>
</feature>
<evidence type="ECO:0000313" key="3">
    <source>
        <dbReference type="Proteomes" id="UP000219453"/>
    </source>
</evidence>
<dbReference type="AlphaFoldDB" id="A0A285P5I8"/>
<feature type="transmembrane region" description="Helical" evidence="1">
    <location>
        <begin position="152"/>
        <end position="172"/>
    </location>
</feature>
<sequence length="629" mass="67871">MTANTTVDEYRETRRTRIALLIGFVALTLAVIAAHGAPTEGYELSIYRATPLPFWIGVGTATLLGLSVAVWGPGTKRLGHAATLLTGASVLSVVGLPIIRGYYFYGKGDSLSHLGWARMFETGGLHPIGMRYPGIHTISAMLSKAAAIELRFAVLVTVFVFFVVFLVFVPLCVGAITDVNPAPVVGIVSGLLLLAINNLGTHAVAYPTTQAIMFAPVVLYLLAGYVTDRGEHRRLWGDATAVGACLALSTTAIVILHPQQAVNLLGAFVLISMLQYLYRRFDREHAVAEHRQLYAQTGVFALVFLLWSARYDRVYVAVTDIATGLVSTTTPGGAVTSRAASLTMLGGSLEEMFVKLFGVSLLYVVLAAVLVVAVLAGSVARIDEDGTAYVQYLVLTGVPAAGFFVVFLLANAKTQYFRYHGFLMALVTIIGAAALAIGLDRLRAYRSRRLLSIVVAGVLVAFLALQMIALYSSPYIYQPNPQVTEAEVDGYSAALEHRNESTAFAGIRSGPRRFVDLYYGTTTQAAEQFPWRRNVVPQGNFRNGTLERAFDGETYVPVTEADIERELVLYDGFRYNEAGFDRLDEEREIDRVQANDQFRLYYVDPDAGGTGNLNASGAGGPNASGGGAG</sequence>
<dbReference type="RefSeq" id="WP_097009736.1">
    <property type="nucleotide sequence ID" value="NZ_OBEJ01000004.1"/>
</dbReference>
<dbReference type="EMBL" id="OBEJ01000004">
    <property type="protein sequence ID" value="SNZ16984.1"/>
    <property type="molecule type" value="Genomic_DNA"/>
</dbReference>
<feature type="transmembrane region" description="Helical" evidence="1">
    <location>
        <begin position="18"/>
        <end position="37"/>
    </location>
</feature>
<feature type="transmembrane region" description="Helical" evidence="1">
    <location>
        <begin position="52"/>
        <end position="72"/>
    </location>
</feature>
<feature type="transmembrane region" description="Helical" evidence="1">
    <location>
        <begin position="389"/>
        <end position="410"/>
    </location>
</feature>
<proteinExistence type="predicted"/>
<accession>A0A285P5I8</accession>
<feature type="transmembrane region" description="Helical" evidence="1">
    <location>
        <begin position="352"/>
        <end position="377"/>
    </location>
</feature>
<feature type="transmembrane region" description="Helical" evidence="1">
    <location>
        <begin position="84"/>
        <end position="105"/>
    </location>
</feature>
<feature type="transmembrane region" description="Helical" evidence="1">
    <location>
        <begin position="450"/>
        <end position="471"/>
    </location>
</feature>